<dbReference type="EMBL" id="QWVT01000011">
    <property type="protein sequence ID" value="RID86760.1"/>
    <property type="molecule type" value="Genomic_DNA"/>
</dbReference>
<dbReference type="RefSeq" id="WP_119111940.1">
    <property type="nucleotide sequence ID" value="NZ_CBCSEO010000006.1"/>
</dbReference>
<sequence length="69" mass="8081">MRFDSHKPEKIFESNRWDHTDSRIVAPEKEQKEGCLEGCLDGCFQGCFSFVLWIFLSAYAVKEIISFIF</sequence>
<dbReference type="Proteomes" id="UP000265816">
    <property type="component" value="Unassembled WGS sequence"/>
</dbReference>
<protein>
    <submittedName>
        <fullName evidence="1">Uncharacterized protein</fullName>
    </submittedName>
</protein>
<gene>
    <name evidence="1" type="ORF">D1970_05755</name>
</gene>
<keyword evidence="2" id="KW-1185">Reference proteome</keyword>
<comment type="caution">
    <text evidence="1">The sequence shown here is derived from an EMBL/GenBank/DDBJ whole genome shotgun (WGS) entry which is preliminary data.</text>
</comment>
<accession>A0A398BGK8</accession>
<proteinExistence type="predicted"/>
<dbReference type="AlphaFoldDB" id="A0A398BGK8"/>
<name>A0A398BGK8_9BACI</name>
<evidence type="ECO:0000313" key="1">
    <source>
        <dbReference type="EMBL" id="RID86760.1"/>
    </source>
</evidence>
<reference evidence="1 2" key="1">
    <citation type="submission" date="2018-08" db="EMBL/GenBank/DDBJ databases">
        <title>Bacillus jemisoniae sp. nov., Bacillus chryseoplanitiae sp. nov., Bacillus resnikiae sp. nov., and Bacillus frankliniae sp. nov., isolated from Viking spacecraft and associated surfaces.</title>
        <authorList>
            <person name="Seuylemezian A."/>
            <person name="Vaishampayan P."/>
        </authorList>
    </citation>
    <scope>NUCLEOTIDE SEQUENCE [LARGE SCALE GENOMIC DNA]</scope>
    <source>
        <strain evidence="1 2">JJ-247</strain>
    </source>
</reference>
<evidence type="ECO:0000313" key="2">
    <source>
        <dbReference type="Proteomes" id="UP000265816"/>
    </source>
</evidence>
<organism evidence="1 2">
    <name type="scientific">Mesobacillus zeae</name>
    <dbReference type="NCBI Taxonomy" id="1917180"/>
    <lineage>
        <taxon>Bacteria</taxon>
        <taxon>Bacillati</taxon>
        <taxon>Bacillota</taxon>
        <taxon>Bacilli</taxon>
        <taxon>Bacillales</taxon>
        <taxon>Bacillaceae</taxon>
        <taxon>Mesobacillus</taxon>
    </lineage>
</organism>